<dbReference type="Pfam" id="PF06687">
    <property type="entry name" value="SUR7"/>
    <property type="match status" value="1"/>
</dbReference>
<dbReference type="GO" id="GO:0051285">
    <property type="term" value="C:cell cortex of cell tip"/>
    <property type="evidence" value="ECO:0007669"/>
    <property type="project" value="TreeGrafter"/>
</dbReference>
<keyword evidence="1" id="KW-0812">Transmembrane</keyword>
<feature type="transmembrane region" description="Helical" evidence="1">
    <location>
        <begin position="211"/>
        <end position="236"/>
    </location>
</feature>
<feature type="transmembrane region" description="Helical" evidence="1">
    <location>
        <begin position="180"/>
        <end position="204"/>
    </location>
</feature>
<name>A0A0B1P158_UNCNE</name>
<dbReference type="STRING" id="52586.A0A0B1P158"/>
<keyword evidence="1" id="KW-1133">Transmembrane helix</keyword>
<dbReference type="PANTHER" id="PTHR28019:SF2">
    <property type="entry name" value="CELL MEMBRANE PROTEIN YLR413W-RELATED"/>
    <property type="match status" value="1"/>
</dbReference>
<protein>
    <submittedName>
        <fullName evidence="2">Putative integral membrane protein</fullName>
    </submittedName>
</protein>
<evidence type="ECO:0000313" key="2">
    <source>
        <dbReference type="EMBL" id="KHJ31030.1"/>
    </source>
</evidence>
<evidence type="ECO:0000313" key="3">
    <source>
        <dbReference type="Proteomes" id="UP000030854"/>
    </source>
</evidence>
<comment type="caution">
    <text evidence="2">The sequence shown here is derived from an EMBL/GenBank/DDBJ whole genome shotgun (WGS) entry which is preliminary data.</text>
</comment>
<sequence>MTSFQSLAFRKKKTRAIDSVEHQKSLANEGHSNVTDINIKLATLVRKKWITVSTIFFTTSLIFLILTIIGNTSNRRLIRSTYFLKLNLANIIPASTPGDIILVNSLARSLGLHDFYQVGIWNFCEGYNNEGVTFCSKPKSRFWFNPVEILLQELLSGATIALPADINKILHLIKLASSVMFSFFIAGACMNFVSIFVAPITLYSRWWSLPFFVWTFFSMLFTTIATVIVTAMSIIFVNVATSQPGLNIGANIGKPFFIFMWIATAFNILGTMIHLCLMYCCASRRDIVTGKKTGDRNAYGSIVTGEKRSLPTPYLKKYLSKMPKFRNKRTVEVS</sequence>
<feature type="transmembrane region" description="Helical" evidence="1">
    <location>
        <begin position="256"/>
        <end position="282"/>
    </location>
</feature>
<dbReference type="EMBL" id="JNVN01003319">
    <property type="protein sequence ID" value="KHJ31030.1"/>
    <property type="molecule type" value="Genomic_DNA"/>
</dbReference>
<keyword evidence="3" id="KW-1185">Reference proteome</keyword>
<gene>
    <name evidence="2" type="ORF">EV44_g5611</name>
</gene>
<dbReference type="Proteomes" id="UP000030854">
    <property type="component" value="Unassembled WGS sequence"/>
</dbReference>
<dbReference type="GO" id="GO:0005886">
    <property type="term" value="C:plasma membrane"/>
    <property type="evidence" value="ECO:0007669"/>
    <property type="project" value="InterPro"/>
</dbReference>
<dbReference type="OMA" id="QGITHCS"/>
<dbReference type="PANTHER" id="PTHR28019">
    <property type="entry name" value="CELL MEMBRANE PROTEIN YLR413W-RELATED"/>
    <property type="match status" value="1"/>
</dbReference>
<dbReference type="InterPro" id="IPR052413">
    <property type="entry name" value="SUR7_domain"/>
</dbReference>
<reference evidence="2 3" key="1">
    <citation type="journal article" date="2014" name="BMC Genomics">
        <title>Adaptive genomic structural variation in the grape powdery mildew pathogen, Erysiphe necator.</title>
        <authorList>
            <person name="Jones L."/>
            <person name="Riaz S."/>
            <person name="Morales-Cruz A."/>
            <person name="Amrine K.C."/>
            <person name="McGuire B."/>
            <person name="Gubler W.D."/>
            <person name="Walker M.A."/>
            <person name="Cantu D."/>
        </authorList>
    </citation>
    <scope>NUCLEOTIDE SEQUENCE [LARGE SCALE GENOMIC DNA]</scope>
    <source>
        <strain evidence="3">c</strain>
    </source>
</reference>
<accession>A0A0B1P158</accession>
<keyword evidence="1" id="KW-0472">Membrane</keyword>
<dbReference type="HOGENOM" id="CLU_034574_0_0_1"/>
<proteinExistence type="predicted"/>
<dbReference type="OrthoDB" id="2327445at2759"/>
<dbReference type="InterPro" id="IPR009571">
    <property type="entry name" value="SUR7/Rim9-like_fungi"/>
</dbReference>
<dbReference type="GO" id="GO:0031505">
    <property type="term" value="P:fungal-type cell wall organization"/>
    <property type="evidence" value="ECO:0007669"/>
    <property type="project" value="TreeGrafter"/>
</dbReference>
<evidence type="ECO:0000256" key="1">
    <source>
        <dbReference type="SAM" id="Phobius"/>
    </source>
</evidence>
<organism evidence="2 3">
    <name type="scientific">Uncinula necator</name>
    <name type="common">Grape powdery mildew</name>
    <dbReference type="NCBI Taxonomy" id="52586"/>
    <lineage>
        <taxon>Eukaryota</taxon>
        <taxon>Fungi</taxon>
        <taxon>Dikarya</taxon>
        <taxon>Ascomycota</taxon>
        <taxon>Pezizomycotina</taxon>
        <taxon>Leotiomycetes</taxon>
        <taxon>Erysiphales</taxon>
        <taxon>Erysiphaceae</taxon>
        <taxon>Erysiphe</taxon>
    </lineage>
</organism>
<feature type="transmembrane region" description="Helical" evidence="1">
    <location>
        <begin position="49"/>
        <end position="69"/>
    </location>
</feature>
<dbReference type="AlphaFoldDB" id="A0A0B1P158"/>